<dbReference type="Proteomes" id="UP000280197">
    <property type="component" value="Chromosome"/>
</dbReference>
<dbReference type="InterPro" id="IPR050791">
    <property type="entry name" value="Aldo-Keto_reductase"/>
</dbReference>
<dbReference type="GO" id="GO:0005737">
    <property type="term" value="C:cytoplasm"/>
    <property type="evidence" value="ECO:0007669"/>
    <property type="project" value="TreeGrafter"/>
</dbReference>
<dbReference type="CDD" id="cd19076">
    <property type="entry name" value="AKR_AKR13A_13D"/>
    <property type="match status" value="1"/>
</dbReference>
<dbReference type="KEGG" id="saqu:EJC51_43870"/>
<evidence type="ECO:0000313" key="4">
    <source>
        <dbReference type="Proteomes" id="UP000280197"/>
    </source>
</evidence>
<dbReference type="InterPro" id="IPR023210">
    <property type="entry name" value="NADP_OxRdtase_dom"/>
</dbReference>
<accession>A0A3Q9C777</accession>
<dbReference type="SUPFAM" id="SSF51430">
    <property type="entry name" value="NAD(P)-linked oxidoreductase"/>
    <property type="match status" value="1"/>
</dbReference>
<dbReference type="Pfam" id="PF00248">
    <property type="entry name" value="Aldo_ket_red"/>
    <property type="match status" value="1"/>
</dbReference>
<feature type="domain" description="NADP-dependent oxidoreductase" evidence="2">
    <location>
        <begin position="23"/>
        <end position="310"/>
    </location>
</feature>
<sequence>MTTTTPHILGRVLLGGRLEVSAIGLGCMGMAEFYGDRDEAESIRTIHAALDRGMDFLDTADMYGAGLSEEIVGRALAGGRRDRVTLATKCGLIRTPDGVRVDGSPRHIAQAIDASLKRLGTDHIDLYYLHRVDPQVPVEESVGAMAQLVAAGKVRHLGLSEAGSKTIRAAHAVHPITAVQTEYSLASRNPERSVLPTVRELGIGFVAYSPFSRGLLSGELSGAELAPDDMRRGLPRFSEDNLDVNQRLVARIGELASRLGCSPAQFALAWLVAQGVVPIPGAQKRTHMNENASAGAVTPTPEVLREADEIAPPGAFAGERFPEHLLAMVQED</sequence>
<dbReference type="Gene3D" id="3.20.20.100">
    <property type="entry name" value="NADP-dependent oxidoreductase domain"/>
    <property type="match status" value="1"/>
</dbReference>
<keyword evidence="1" id="KW-0560">Oxidoreductase</keyword>
<keyword evidence="4" id="KW-1185">Reference proteome</keyword>
<dbReference type="GO" id="GO:0016491">
    <property type="term" value="F:oxidoreductase activity"/>
    <property type="evidence" value="ECO:0007669"/>
    <property type="project" value="UniProtKB-KW"/>
</dbReference>
<dbReference type="EMBL" id="CP034463">
    <property type="protein sequence ID" value="AZP22412.1"/>
    <property type="molecule type" value="Genomic_DNA"/>
</dbReference>
<gene>
    <name evidence="3" type="ORF">EJC51_43870</name>
</gene>
<evidence type="ECO:0000256" key="1">
    <source>
        <dbReference type="ARBA" id="ARBA00023002"/>
    </source>
</evidence>
<evidence type="ECO:0000313" key="3">
    <source>
        <dbReference type="EMBL" id="AZP22412.1"/>
    </source>
</evidence>
<name>A0A3Q9C777_9ACTN</name>
<reference evidence="3 4" key="1">
    <citation type="submission" date="2018-12" db="EMBL/GenBank/DDBJ databases">
        <authorList>
            <person name="Li K."/>
        </authorList>
    </citation>
    <scope>NUCLEOTIDE SEQUENCE [LARGE SCALE GENOMIC DNA]</scope>
    <source>
        <strain evidence="4">CR22</strain>
    </source>
</reference>
<evidence type="ECO:0000259" key="2">
    <source>
        <dbReference type="Pfam" id="PF00248"/>
    </source>
</evidence>
<dbReference type="AlphaFoldDB" id="A0A3Q9C777"/>
<organism evidence="3 4">
    <name type="scientific">Streptomyces aquilus</name>
    <dbReference type="NCBI Taxonomy" id="2548456"/>
    <lineage>
        <taxon>Bacteria</taxon>
        <taxon>Bacillati</taxon>
        <taxon>Actinomycetota</taxon>
        <taxon>Actinomycetes</taxon>
        <taxon>Kitasatosporales</taxon>
        <taxon>Streptomycetaceae</taxon>
        <taxon>Streptomyces</taxon>
    </lineage>
</organism>
<dbReference type="PANTHER" id="PTHR43625:SF40">
    <property type="entry name" value="ALDO-KETO REDUCTASE YAKC [NADP(+)]"/>
    <property type="match status" value="1"/>
</dbReference>
<proteinExistence type="predicted"/>
<protein>
    <submittedName>
        <fullName evidence="3">Aldo/keto reductase</fullName>
    </submittedName>
</protein>
<dbReference type="InterPro" id="IPR036812">
    <property type="entry name" value="NAD(P)_OxRdtase_dom_sf"/>
</dbReference>
<dbReference type="RefSeq" id="WP_126276214.1">
    <property type="nucleotide sequence ID" value="NZ_CP034463.1"/>
</dbReference>
<dbReference type="PANTHER" id="PTHR43625">
    <property type="entry name" value="AFLATOXIN B1 ALDEHYDE REDUCTASE"/>
    <property type="match status" value="1"/>
</dbReference>